<dbReference type="Pfam" id="PF13855">
    <property type="entry name" value="LRR_8"/>
    <property type="match status" value="2"/>
</dbReference>
<evidence type="ECO:0000256" key="1">
    <source>
        <dbReference type="ARBA" id="ARBA00004479"/>
    </source>
</evidence>
<dbReference type="InterPro" id="IPR017241">
    <property type="entry name" value="Toll-like_receptor"/>
</dbReference>
<keyword evidence="8 11" id="KW-0472">Membrane</keyword>
<keyword evidence="6" id="KW-0677">Repeat</keyword>
<comment type="similarity">
    <text evidence="2">Belongs to the Toll-like receptor family.</text>
</comment>
<keyword evidence="3" id="KW-0433">Leucine-rich repeat</keyword>
<keyword evidence="5 12" id="KW-0732">Signal</keyword>
<sequence length="870" mass="101429">MDNRIHAILCLSILGFLNTECCILSRESKTANCSWLRFKDVPHDLPSWITHIDLSNNDIEIVKDGDFRRLANLRSIILDNNRIRTLERGAFSNLSRLHKLSLDNNTLRVNKTSFKPGVFKPLTNLKTLHISNNIQNCYDFPGLEYYPDREFSYLRNLKRLSLDLYRLPMFGNGFKRMHSLQILRFDKCCLHNFTNSTFENLPSSITELHMTYCNNIRTSVGIDALKPFKNLKVLNLRMTPLSLPSAIELLYPLRHKRMDVIDFHHVNWYPEVNGHHQFSVILTESMFANLKTICMKKLDISFNGIVEILHNTLFSWGPHIECVEHLILSGNAFHMAYEAEFDVLILFRSHYLDLNLTIFEYSYAAIEFPFYSQSDNVQLIKAKHQYKNLTEITDKYRNISALSIGAHFETYSDSSDCTFWNSNHDSFVSVPPKLHTIRLSNMIAYLYFCNYSLLQNNIQTLDLSYSHVDSLYLSVSGLDNLTYFDVSGTDVTKTSLNVLKSLPNLTNLVLQDVNLDRVFMNPNSKNIFHYNSKIRNINLAHNHLTDLPQLFFYNMKNLEKLNLSANSLNTIPSHILNSENLTVIDLSHNGIMGLNKTITDILDKKNSKLRGSLSIHLYGNTFLCTCDYMDFIQWIYETHVRLENKENYICTLSNGTRSTTEAVRRQFHDIFSECKSTFWLTFSIVFVCVFMLILIGSIICFRLRWRIQYFFYRHFHYGYKPIRNDDSVYKFDAFVAYSGEDYIWITSTFREKLETGHSLKLCLHDRDFEPGLSIQQNIINSICNSRKVIIDATPGYIKSKWFEFEIEMANIEMMDRSYDNGIIVIIRNGTKPSDMPDLLRRLWNSITCVLLEEDEDEESFFERIAIALDK</sequence>
<feature type="chain" id="PRO_5028917396" evidence="12">
    <location>
        <begin position="22"/>
        <end position="870"/>
    </location>
</feature>
<organism evidence="14">
    <name type="scientific">Anadara kagoshimensis</name>
    <dbReference type="NCBI Taxonomy" id="1390362"/>
    <lineage>
        <taxon>Eukaryota</taxon>
        <taxon>Metazoa</taxon>
        <taxon>Spiralia</taxon>
        <taxon>Lophotrochozoa</taxon>
        <taxon>Mollusca</taxon>
        <taxon>Bivalvia</taxon>
        <taxon>Autobranchia</taxon>
        <taxon>Pteriomorphia</taxon>
        <taxon>Arcoida</taxon>
        <taxon>Arcoidea</taxon>
        <taxon>Arcidae</taxon>
        <taxon>Anadara</taxon>
    </lineage>
</organism>
<keyword evidence="4 11" id="KW-0812">Transmembrane</keyword>
<proteinExistence type="evidence at transcript level"/>
<dbReference type="PROSITE" id="PS50104">
    <property type="entry name" value="TIR"/>
    <property type="match status" value="1"/>
</dbReference>
<dbReference type="Pfam" id="PF13676">
    <property type="entry name" value="TIR_2"/>
    <property type="match status" value="1"/>
</dbReference>
<protein>
    <submittedName>
        <fullName evidence="14">Toll-like receptor</fullName>
    </submittedName>
</protein>
<dbReference type="SMART" id="SM00255">
    <property type="entry name" value="TIR"/>
    <property type="match status" value="1"/>
</dbReference>
<evidence type="ECO:0000313" key="14">
    <source>
        <dbReference type="EMBL" id="QNQ79674.1"/>
    </source>
</evidence>
<evidence type="ECO:0000256" key="7">
    <source>
        <dbReference type="ARBA" id="ARBA00022989"/>
    </source>
</evidence>
<comment type="subcellular location">
    <subcellularLocation>
        <location evidence="1">Membrane</location>
        <topology evidence="1">Single-pass type I membrane protein</topology>
    </subcellularLocation>
</comment>
<feature type="domain" description="TIR" evidence="13">
    <location>
        <begin position="729"/>
        <end position="870"/>
    </location>
</feature>
<dbReference type="SUPFAM" id="SSF52058">
    <property type="entry name" value="L domain-like"/>
    <property type="match status" value="1"/>
</dbReference>
<evidence type="ECO:0000256" key="2">
    <source>
        <dbReference type="ARBA" id="ARBA00009634"/>
    </source>
</evidence>
<dbReference type="PANTHER" id="PTHR24365">
    <property type="entry name" value="TOLL-LIKE RECEPTOR"/>
    <property type="match status" value="1"/>
</dbReference>
<feature type="transmembrane region" description="Helical" evidence="11">
    <location>
        <begin position="678"/>
        <end position="703"/>
    </location>
</feature>
<evidence type="ECO:0000256" key="3">
    <source>
        <dbReference type="ARBA" id="ARBA00022614"/>
    </source>
</evidence>
<dbReference type="InterPro" id="IPR003591">
    <property type="entry name" value="Leu-rich_rpt_typical-subtyp"/>
</dbReference>
<feature type="signal peptide" evidence="12">
    <location>
        <begin position="1"/>
        <end position="21"/>
    </location>
</feature>
<name>A0A7H0S6E7_9BIVA</name>
<evidence type="ECO:0000256" key="11">
    <source>
        <dbReference type="SAM" id="Phobius"/>
    </source>
</evidence>
<dbReference type="InterPro" id="IPR000157">
    <property type="entry name" value="TIR_dom"/>
</dbReference>
<dbReference type="GO" id="GO:0006955">
    <property type="term" value="P:immune response"/>
    <property type="evidence" value="ECO:0007669"/>
    <property type="project" value="InterPro"/>
</dbReference>
<dbReference type="InterPro" id="IPR032675">
    <property type="entry name" value="LRR_dom_sf"/>
</dbReference>
<dbReference type="AlphaFoldDB" id="A0A7H0S6E7"/>
<keyword evidence="10" id="KW-0325">Glycoprotein</keyword>
<dbReference type="GO" id="GO:0004888">
    <property type="term" value="F:transmembrane signaling receptor activity"/>
    <property type="evidence" value="ECO:0007669"/>
    <property type="project" value="InterPro"/>
</dbReference>
<dbReference type="PROSITE" id="PS51450">
    <property type="entry name" value="LRR"/>
    <property type="match status" value="2"/>
</dbReference>
<evidence type="ECO:0000256" key="4">
    <source>
        <dbReference type="ARBA" id="ARBA00022692"/>
    </source>
</evidence>
<reference evidence="14" key="1">
    <citation type="submission" date="2019-11" db="EMBL/GenBank/DDBJ databases">
        <authorList>
            <person name="Ren Y."/>
            <person name="Bu W."/>
        </authorList>
    </citation>
    <scope>NUCLEOTIDE SEQUENCE</scope>
    <source>
        <tissue evidence="14">Hepatopancreas</tissue>
    </source>
</reference>
<dbReference type="PANTHER" id="PTHR24365:SF541">
    <property type="entry name" value="PROTEIN TOLL-RELATED"/>
    <property type="match status" value="1"/>
</dbReference>
<dbReference type="Gene3D" id="3.80.10.10">
    <property type="entry name" value="Ribonuclease Inhibitor"/>
    <property type="match status" value="4"/>
</dbReference>
<evidence type="ECO:0000256" key="10">
    <source>
        <dbReference type="ARBA" id="ARBA00023180"/>
    </source>
</evidence>
<evidence type="ECO:0000256" key="5">
    <source>
        <dbReference type="ARBA" id="ARBA00022729"/>
    </source>
</evidence>
<evidence type="ECO:0000256" key="9">
    <source>
        <dbReference type="ARBA" id="ARBA00023170"/>
    </source>
</evidence>
<dbReference type="Gene3D" id="3.40.50.10140">
    <property type="entry name" value="Toll/interleukin-1 receptor homology (TIR) domain"/>
    <property type="match status" value="1"/>
</dbReference>
<evidence type="ECO:0000256" key="12">
    <source>
        <dbReference type="SAM" id="SignalP"/>
    </source>
</evidence>
<dbReference type="SUPFAM" id="SSF52200">
    <property type="entry name" value="Toll/Interleukin receptor TIR domain"/>
    <property type="match status" value="1"/>
</dbReference>
<accession>A0A7H0S6E7</accession>
<evidence type="ECO:0000256" key="6">
    <source>
        <dbReference type="ARBA" id="ARBA00022737"/>
    </source>
</evidence>
<evidence type="ECO:0000256" key="8">
    <source>
        <dbReference type="ARBA" id="ARBA00023136"/>
    </source>
</evidence>
<dbReference type="EMBL" id="MN716762">
    <property type="protein sequence ID" value="QNQ79674.1"/>
    <property type="molecule type" value="mRNA"/>
</dbReference>
<dbReference type="InterPro" id="IPR001611">
    <property type="entry name" value="Leu-rich_rpt"/>
</dbReference>
<dbReference type="GO" id="GO:0005886">
    <property type="term" value="C:plasma membrane"/>
    <property type="evidence" value="ECO:0007669"/>
    <property type="project" value="TreeGrafter"/>
</dbReference>
<keyword evidence="7 11" id="KW-1133">Transmembrane helix</keyword>
<dbReference type="GO" id="GO:0002224">
    <property type="term" value="P:toll-like receptor signaling pathway"/>
    <property type="evidence" value="ECO:0007669"/>
    <property type="project" value="InterPro"/>
</dbReference>
<dbReference type="InterPro" id="IPR035897">
    <property type="entry name" value="Toll_tir_struct_dom_sf"/>
</dbReference>
<keyword evidence="9 14" id="KW-0675">Receptor</keyword>
<evidence type="ECO:0000259" key="13">
    <source>
        <dbReference type="PROSITE" id="PS50104"/>
    </source>
</evidence>
<dbReference type="SMART" id="SM00369">
    <property type="entry name" value="LRR_TYP"/>
    <property type="match status" value="6"/>
</dbReference>
<dbReference type="PIRSF" id="PIRSF037595">
    <property type="entry name" value="Toll-like_receptor"/>
    <property type="match status" value="1"/>
</dbReference>